<evidence type="ECO:0000313" key="2">
    <source>
        <dbReference type="EMBL" id="SVA93483.1"/>
    </source>
</evidence>
<gene>
    <name evidence="2" type="ORF">METZ01_LOCUS146337</name>
</gene>
<proteinExistence type="predicted"/>
<dbReference type="EMBL" id="UINC01022902">
    <property type="protein sequence ID" value="SVA93483.1"/>
    <property type="molecule type" value="Genomic_DNA"/>
</dbReference>
<feature type="non-terminal residue" evidence="2">
    <location>
        <position position="51"/>
    </location>
</feature>
<organism evidence="2">
    <name type="scientific">marine metagenome</name>
    <dbReference type="NCBI Taxonomy" id="408172"/>
    <lineage>
        <taxon>unclassified sequences</taxon>
        <taxon>metagenomes</taxon>
        <taxon>ecological metagenomes</taxon>
    </lineage>
</organism>
<evidence type="ECO:0000256" key="1">
    <source>
        <dbReference type="SAM" id="MobiDB-lite"/>
    </source>
</evidence>
<name>A0A381ZXP9_9ZZZZ</name>
<protein>
    <submittedName>
        <fullName evidence="2">Uncharacterized protein</fullName>
    </submittedName>
</protein>
<dbReference type="AlphaFoldDB" id="A0A381ZXP9"/>
<accession>A0A381ZXP9</accession>
<sequence>MARKKKRRPGLNIPDAPFRPGEEASFESWPWQPGDLERPDPTKCSADDTVP</sequence>
<reference evidence="2" key="1">
    <citation type="submission" date="2018-05" db="EMBL/GenBank/DDBJ databases">
        <authorList>
            <person name="Lanie J.A."/>
            <person name="Ng W.-L."/>
            <person name="Kazmierczak K.M."/>
            <person name="Andrzejewski T.M."/>
            <person name="Davidsen T.M."/>
            <person name="Wayne K.J."/>
            <person name="Tettelin H."/>
            <person name="Glass J.I."/>
            <person name="Rusch D."/>
            <person name="Podicherti R."/>
            <person name="Tsui H.-C.T."/>
            <person name="Winkler M.E."/>
        </authorList>
    </citation>
    <scope>NUCLEOTIDE SEQUENCE</scope>
</reference>
<feature type="region of interest" description="Disordered" evidence="1">
    <location>
        <begin position="1"/>
        <end position="51"/>
    </location>
</feature>